<dbReference type="RefSeq" id="WP_232055724.1">
    <property type="nucleotide sequence ID" value="NZ_LS992241.1"/>
</dbReference>
<reference evidence="2" key="1">
    <citation type="submission" date="2018-08" db="EMBL/GenBank/DDBJ databases">
        <authorList>
            <person name="Chevrot R."/>
        </authorList>
    </citation>
    <scope>NUCLEOTIDE SEQUENCE [LARGE SCALE GENOMIC DNA]</scope>
</reference>
<dbReference type="Proteomes" id="UP000304148">
    <property type="component" value="Chromosome"/>
</dbReference>
<gene>
    <name evidence="1" type="ORF">PBLR_15120</name>
</gene>
<name>A0A383RJL5_PAEAL</name>
<evidence type="ECO:0000313" key="2">
    <source>
        <dbReference type="Proteomes" id="UP000304148"/>
    </source>
</evidence>
<organism evidence="1 2">
    <name type="scientific">Paenibacillus alvei</name>
    <name type="common">Bacillus alvei</name>
    <dbReference type="NCBI Taxonomy" id="44250"/>
    <lineage>
        <taxon>Bacteria</taxon>
        <taxon>Bacillati</taxon>
        <taxon>Bacillota</taxon>
        <taxon>Bacilli</taxon>
        <taxon>Bacillales</taxon>
        <taxon>Paenibacillaceae</taxon>
        <taxon>Paenibacillus</taxon>
    </lineage>
</organism>
<dbReference type="Gene3D" id="3.90.1720.10">
    <property type="entry name" value="endopeptidase domain like (from Nostoc punctiforme)"/>
    <property type="match status" value="1"/>
</dbReference>
<proteinExistence type="predicted"/>
<accession>A0A383RJL5</accession>
<dbReference type="InterPro" id="IPR038765">
    <property type="entry name" value="Papain-like_cys_pep_sf"/>
</dbReference>
<dbReference type="AlphaFoldDB" id="A0A383RJL5"/>
<sequence length="214" mass="23946">MGGWTDSTQSNAGTGTGQGDVKRYPIYIVLTDTGTLFSKLIRMYTKAPLNHVSIAFDPALREVYSFGQKPSRNPLTAGFMREEVERDLLRTDGKPTICAMYRCMVNAAQYHMIRARIITMMFNEAKYSYNLLGVLGIPFKLQVEREKAFFCSQFVATLFEECGLNVVGKPAAAVEPDDFRSSELLELVFKGDLRNLVSPVSQEANDWNSMSVAL</sequence>
<protein>
    <submittedName>
        <fullName evidence="1">Uncharacterized protein</fullName>
    </submittedName>
</protein>
<evidence type="ECO:0000313" key="1">
    <source>
        <dbReference type="EMBL" id="SYX86694.1"/>
    </source>
</evidence>
<dbReference type="EMBL" id="LS992241">
    <property type="protein sequence ID" value="SYX86694.1"/>
    <property type="molecule type" value="Genomic_DNA"/>
</dbReference>
<dbReference type="SUPFAM" id="SSF54001">
    <property type="entry name" value="Cysteine proteinases"/>
    <property type="match status" value="1"/>
</dbReference>